<protein>
    <submittedName>
        <fullName evidence="1">Uncharacterized protein</fullName>
    </submittedName>
</protein>
<organism evidence="1 2">
    <name type="scientific">Paramicrosporidium saccamoebae</name>
    <dbReference type="NCBI Taxonomy" id="1246581"/>
    <lineage>
        <taxon>Eukaryota</taxon>
        <taxon>Fungi</taxon>
        <taxon>Fungi incertae sedis</taxon>
        <taxon>Cryptomycota</taxon>
        <taxon>Cryptomycota incertae sedis</taxon>
        <taxon>Paramicrosporidium</taxon>
    </lineage>
</organism>
<dbReference type="AlphaFoldDB" id="A0A2H9TQY8"/>
<proteinExistence type="predicted"/>
<keyword evidence="2" id="KW-1185">Reference proteome</keyword>
<gene>
    <name evidence="1" type="ORF">PSACC_00033</name>
</gene>
<name>A0A2H9TQY8_9FUNG</name>
<comment type="caution">
    <text evidence="1">The sequence shown here is derived from an EMBL/GenBank/DDBJ whole genome shotgun (WGS) entry which is preliminary data.</text>
</comment>
<dbReference type="Proteomes" id="UP000240830">
    <property type="component" value="Unassembled WGS sequence"/>
</dbReference>
<accession>A0A2H9TQY8</accession>
<sequence>MDHPYYERYREMEAQRQNRKSAATKRLEYATEAVKRDFSATQHRICQDAIAVRQDLPKVHILGRGAASVASAAFWVSELEASNYPSHTETPAFSGCEASN</sequence>
<reference evidence="1 2" key="1">
    <citation type="submission" date="2016-10" db="EMBL/GenBank/DDBJ databases">
        <title>The genome of Paramicrosporidium saccamoebae is the missing link in understanding Cryptomycota and Microsporidia evolution.</title>
        <authorList>
            <person name="Quandt C.A."/>
            <person name="Beaudet D."/>
            <person name="Corsaro D."/>
            <person name="Michel R."/>
            <person name="Corradi N."/>
            <person name="James T."/>
        </authorList>
    </citation>
    <scope>NUCLEOTIDE SEQUENCE [LARGE SCALE GENOMIC DNA]</scope>
    <source>
        <strain evidence="1 2">KSL3</strain>
    </source>
</reference>
<evidence type="ECO:0000313" key="2">
    <source>
        <dbReference type="Proteomes" id="UP000240830"/>
    </source>
</evidence>
<evidence type="ECO:0000313" key="1">
    <source>
        <dbReference type="EMBL" id="PJF20165.1"/>
    </source>
</evidence>
<dbReference type="EMBL" id="MTSL01000003">
    <property type="protein sequence ID" value="PJF20165.1"/>
    <property type="molecule type" value="Genomic_DNA"/>
</dbReference>